<feature type="transmembrane region" description="Helical" evidence="8">
    <location>
        <begin position="164"/>
        <end position="184"/>
    </location>
</feature>
<reference evidence="9 10" key="1">
    <citation type="submission" date="2021-01" db="EMBL/GenBank/DDBJ databases">
        <title>Streptomyces acididurans sp. nov., isolated from a peat swamp forest soil.</title>
        <authorList>
            <person name="Chantavorakit T."/>
            <person name="Duangmal K."/>
        </authorList>
    </citation>
    <scope>NUCLEOTIDE SEQUENCE [LARGE SCALE GENOMIC DNA]</scope>
    <source>
        <strain evidence="9 10">KK5PA1</strain>
    </source>
</reference>
<feature type="transmembrane region" description="Helical" evidence="8">
    <location>
        <begin position="196"/>
        <end position="219"/>
    </location>
</feature>
<evidence type="ECO:0000256" key="6">
    <source>
        <dbReference type="ARBA" id="ARBA00023136"/>
    </source>
</evidence>
<keyword evidence="3" id="KW-0808">Transferase</keyword>
<comment type="similarity">
    <text evidence="7">Belongs to the glycosyltransferase 87 family.</text>
</comment>
<evidence type="ECO:0000313" key="10">
    <source>
        <dbReference type="Proteomes" id="UP000749040"/>
    </source>
</evidence>
<feature type="transmembrane region" description="Helical" evidence="8">
    <location>
        <begin position="90"/>
        <end position="114"/>
    </location>
</feature>
<organism evidence="9 10">
    <name type="scientific">Actinacidiphila acididurans</name>
    <dbReference type="NCBI Taxonomy" id="2784346"/>
    <lineage>
        <taxon>Bacteria</taxon>
        <taxon>Bacillati</taxon>
        <taxon>Actinomycetota</taxon>
        <taxon>Actinomycetes</taxon>
        <taxon>Kitasatosporales</taxon>
        <taxon>Streptomycetaceae</taxon>
        <taxon>Actinacidiphila</taxon>
    </lineage>
</organism>
<feature type="transmembrane region" description="Helical" evidence="8">
    <location>
        <begin position="126"/>
        <end position="144"/>
    </location>
</feature>
<evidence type="ECO:0000313" key="9">
    <source>
        <dbReference type="EMBL" id="MBM9505454.1"/>
    </source>
</evidence>
<protein>
    <submittedName>
        <fullName evidence="9">DUF2029 domain-containing protein</fullName>
    </submittedName>
</protein>
<keyword evidence="10" id="KW-1185">Reference proteome</keyword>
<dbReference type="Pfam" id="PF09594">
    <property type="entry name" value="GT87"/>
    <property type="match status" value="1"/>
</dbReference>
<feature type="transmembrane region" description="Helical" evidence="8">
    <location>
        <begin position="20"/>
        <end position="38"/>
    </location>
</feature>
<evidence type="ECO:0000256" key="3">
    <source>
        <dbReference type="ARBA" id="ARBA00022679"/>
    </source>
</evidence>
<gene>
    <name evidence="9" type="ORF">ITX44_13025</name>
</gene>
<feature type="transmembrane region" description="Helical" evidence="8">
    <location>
        <begin position="268"/>
        <end position="287"/>
    </location>
</feature>
<evidence type="ECO:0000256" key="7">
    <source>
        <dbReference type="ARBA" id="ARBA00024033"/>
    </source>
</evidence>
<keyword evidence="4 8" id="KW-0812">Transmembrane</keyword>
<keyword evidence="6 8" id="KW-0472">Membrane</keyword>
<dbReference type="RefSeq" id="WP_205357570.1">
    <property type="nucleotide sequence ID" value="NZ_JADKYB010000006.1"/>
</dbReference>
<sequence length="425" mass="46495">MRIVRNTHIGARLRGPAGVVLAWAVTRAVLMLFVFRAVPFPGQFVLNDVHDVYQQWYPVLRSGSFPSEDVTWQYPPGAAAVLMAPVVLPFLSYVNAFFVLALLTDAAVTVMLLVYGRGRARPAAGAWVWVVGVTVAGPVVFARYDVMVTAVGMLALLELRRRPRVAGLLAGVGTMLKVWPLLVLTGTPRGRPTRRAWSWGVGTAAVVGVAFAVAMPGAFSFLTFQRDRGTEVESLGAMVFHVARHLGWHGQPAMHYGSVEFLGRHVHMVSWAALALSVLALCWLVVWRLRARTFSDATPYDAAFTALLVFTTTSRVISPQYMVWLIGIGAVCRMMPGSVLRLPVRLTLVATFFTTLEFPVFFSHVAASDKWGVLLLTIRNGLLVAASVIACRRLWASTVHSPVLQPLQRRARGAGETPPSLITTR</sequence>
<feature type="transmembrane region" description="Helical" evidence="8">
    <location>
        <begin position="371"/>
        <end position="391"/>
    </location>
</feature>
<proteinExistence type="inferred from homology"/>
<keyword evidence="2" id="KW-1003">Cell membrane</keyword>
<comment type="caution">
    <text evidence="9">The sequence shown here is derived from an EMBL/GenBank/DDBJ whole genome shotgun (WGS) entry which is preliminary data.</text>
</comment>
<keyword evidence="5 8" id="KW-1133">Transmembrane helix</keyword>
<evidence type="ECO:0000256" key="5">
    <source>
        <dbReference type="ARBA" id="ARBA00022989"/>
    </source>
</evidence>
<dbReference type="InterPro" id="IPR018584">
    <property type="entry name" value="GT87"/>
</dbReference>
<feature type="transmembrane region" description="Helical" evidence="8">
    <location>
        <begin position="347"/>
        <end position="365"/>
    </location>
</feature>
<comment type="subcellular location">
    <subcellularLocation>
        <location evidence="1">Cell membrane</location>
        <topology evidence="1">Multi-pass membrane protein</topology>
    </subcellularLocation>
</comment>
<dbReference type="EMBL" id="JADKYB010000006">
    <property type="protein sequence ID" value="MBM9505454.1"/>
    <property type="molecule type" value="Genomic_DNA"/>
</dbReference>
<dbReference type="Proteomes" id="UP000749040">
    <property type="component" value="Unassembled WGS sequence"/>
</dbReference>
<evidence type="ECO:0000256" key="2">
    <source>
        <dbReference type="ARBA" id="ARBA00022475"/>
    </source>
</evidence>
<evidence type="ECO:0000256" key="8">
    <source>
        <dbReference type="SAM" id="Phobius"/>
    </source>
</evidence>
<accession>A0ABS2TQ41</accession>
<name>A0ABS2TQ41_9ACTN</name>
<evidence type="ECO:0000256" key="1">
    <source>
        <dbReference type="ARBA" id="ARBA00004651"/>
    </source>
</evidence>
<evidence type="ECO:0000256" key="4">
    <source>
        <dbReference type="ARBA" id="ARBA00022692"/>
    </source>
</evidence>